<dbReference type="RefSeq" id="WP_338225502.1">
    <property type="nucleotide sequence ID" value="NZ_BTPD01000012.1"/>
</dbReference>
<dbReference type="SUPFAM" id="SSF52540">
    <property type="entry name" value="P-loop containing nucleoside triphosphate hydrolases"/>
    <property type="match status" value="1"/>
</dbReference>
<sequence length="292" mass="32662">MKLQKSNRSQAKIRIAILGPSGSGKTYSSLLLAFGLCGNWNKIAIIDSEHQSASLYSHLGDYNVLCLDPPYNPERYIEAIRLCEAEGIEVIIIDSISHEWEGPGGIIDIHSSMAGNSFTNWSKLTPRHNSLVQKILNSTAHVIATVRSKQDYVLTDKNGKQVPEKVGLKGIQRDGLEYDFSLVFEIDINHGATCSKDRTQLFSSQKTPFVIDQGIGQKIKSWCENGSRIPSSGIFGIEEEINAIDSLENLHKLYREKGEGEKYLDLFTKRAEELRKPKPLFNPMNFGRNGSY</sequence>
<dbReference type="EMBL" id="BTPD01000012">
    <property type="protein sequence ID" value="GMQ30795.1"/>
    <property type="molecule type" value="Genomic_DNA"/>
</dbReference>
<dbReference type="Proteomes" id="UP001338309">
    <property type="component" value="Unassembled WGS sequence"/>
</dbReference>
<accession>A0ABQ6PU40</accession>
<gene>
    <name evidence="1" type="ORF">Aconfl_34380</name>
</gene>
<dbReference type="Pfam" id="PF13479">
    <property type="entry name" value="AAA_24"/>
    <property type="match status" value="1"/>
</dbReference>
<evidence type="ECO:0000313" key="1">
    <source>
        <dbReference type="EMBL" id="GMQ30795.1"/>
    </source>
</evidence>
<proteinExistence type="predicted"/>
<protein>
    <submittedName>
        <fullName evidence="1">AAA family ATPase</fullName>
    </submittedName>
</protein>
<dbReference type="Gene3D" id="3.40.50.300">
    <property type="entry name" value="P-loop containing nucleotide triphosphate hydrolases"/>
    <property type="match status" value="1"/>
</dbReference>
<reference evidence="1 2" key="1">
    <citation type="submission" date="2023-08" db="EMBL/GenBank/DDBJ databases">
        <title>Draft genome sequence of Algoriphagus confluentis.</title>
        <authorList>
            <person name="Takatani N."/>
            <person name="Hosokawa M."/>
            <person name="Sawabe T."/>
        </authorList>
    </citation>
    <scope>NUCLEOTIDE SEQUENCE [LARGE SCALE GENOMIC DNA]</scope>
    <source>
        <strain evidence="1 2">NBRC 111222</strain>
    </source>
</reference>
<dbReference type="InterPro" id="IPR027417">
    <property type="entry name" value="P-loop_NTPase"/>
</dbReference>
<organism evidence="1 2">
    <name type="scientific">Algoriphagus confluentis</name>
    <dbReference type="NCBI Taxonomy" id="1697556"/>
    <lineage>
        <taxon>Bacteria</taxon>
        <taxon>Pseudomonadati</taxon>
        <taxon>Bacteroidota</taxon>
        <taxon>Cytophagia</taxon>
        <taxon>Cytophagales</taxon>
        <taxon>Cyclobacteriaceae</taxon>
        <taxon>Algoriphagus</taxon>
    </lineage>
</organism>
<comment type="caution">
    <text evidence="1">The sequence shown here is derived from an EMBL/GenBank/DDBJ whole genome shotgun (WGS) entry which is preliminary data.</text>
</comment>
<keyword evidence="2" id="KW-1185">Reference proteome</keyword>
<evidence type="ECO:0000313" key="2">
    <source>
        <dbReference type="Proteomes" id="UP001338309"/>
    </source>
</evidence>
<name>A0ABQ6PU40_9BACT</name>